<gene>
    <name evidence="3" type="ORF">BOX15_Mlig000922g3</name>
</gene>
<feature type="region of interest" description="Disordered" evidence="2">
    <location>
        <begin position="51"/>
        <end position="73"/>
    </location>
</feature>
<reference evidence="3 4" key="1">
    <citation type="submission" date="2017-06" db="EMBL/GenBank/DDBJ databases">
        <title>A platform for efficient transgenesis in Macrostomum lignano, a flatworm model organism for stem cell research.</title>
        <authorList>
            <person name="Berezikov E."/>
        </authorList>
    </citation>
    <scope>NUCLEOTIDE SEQUENCE [LARGE SCALE GENOMIC DNA]</scope>
    <source>
        <strain evidence="3">DV1</strain>
        <tissue evidence="3">Whole organism</tissue>
    </source>
</reference>
<sequence>MSSKRLSKRRDSRQVYLSVREKGSRFHSDNNLTDLKEFHNKAAAAAAAAAAATAAPDRANPSPSREAANLNGFRVGGPAEFGSSSSVQTAPAGVSAVSRDRADSLELSAGGGARSGSPQIRSKKPAGRDLHPIGIAAAPAASAEPASAQQRRRSSGGPLNLLFGSRRGSSELLSGSRGSAASKESGYLTVHSGSRMMLALSQKMQDPAERARMQQRYLELRELLAELREQKSAKEAQLQALLARERELTGKQMQQTQHLQQQPQRQQQQQQQQQQRLRPGGLGSTLCLPTQFLVAVDTDAIGTDTDSVLSVEMESVKQEISVQKAMVDAHVRLLREAKATRQPRHVKKQRAADYQLALEKLSQLNLRARYIRDQMSSADWFDEDTLSHSSSFAYINGAGAGAGFTSQGGPDTCSVAGSVSSAYHSSSPRNTSSTDYCSESLLSGQVYDARSLVSDLSRESSVRSAASANAPSVSSCILGSHQNQPQQHRQQQQQQQQQLQPPPIVPRRSNLGPNARAGSKWRRSNSMGNLLAEADAASAIQSADTAAAAVYAANQRQQQRRLPATPTVTKPVNTNFPIPVQSQPPAPYRRGSNASVGGNSIGGSSVGGGSVGGVSASLSASQQSPYWYTPRSNLEPSHPVPQQRRPLKQHSDL</sequence>
<dbReference type="Proteomes" id="UP000215902">
    <property type="component" value="Unassembled WGS sequence"/>
</dbReference>
<feature type="compositionally biased region" description="Polar residues" evidence="2">
    <location>
        <begin position="566"/>
        <end position="581"/>
    </location>
</feature>
<dbReference type="GO" id="GO:0016592">
    <property type="term" value="C:mediator complex"/>
    <property type="evidence" value="ECO:0007669"/>
    <property type="project" value="TreeGrafter"/>
</dbReference>
<protein>
    <submittedName>
        <fullName evidence="3">Uncharacterized protein</fullName>
    </submittedName>
</protein>
<feature type="compositionally biased region" description="Gly residues" evidence="2">
    <location>
        <begin position="599"/>
        <end position="612"/>
    </location>
</feature>
<feature type="coiled-coil region" evidence="1">
    <location>
        <begin position="210"/>
        <end position="244"/>
    </location>
</feature>
<feature type="compositionally biased region" description="Low complexity" evidence="2">
    <location>
        <begin position="252"/>
        <end position="275"/>
    </location>
</feature>
<feature type="region of interest" description="Disordered" evidence="2">
    <location>
        <begin position="249"/>
        <end position="280"/>
    </location>
</feature>
<feature type="compositionally biased region" description="Basic residues" evidence="2">
    <location>
        <begin position="1"/>
        <end position="11"/>
    </location>
</feature>
<feature type="compositionally biased region" description="Low complexity" evidence="2">
    <location>
        <begin position="482"/>
        <end position="499"/>
    </location>
</feature>
<feature type="compositionally biased region" description="Polar residues" evidence="2">
    <location>
        <begin position="622"/>
        <end position="635"/>
    </location>
</feature>
<dbReference type="GO" id="GO:0003713">
    <property type="term" value="F:transcription coactivator activity"/>
    <property type="evidence" value="ECO:0007669"/>
    <property type="project" value="TreeGrafter"/>
</dbReference>
<proteinExistence type="predicted"/>
<feature type="region of interest" description="Disordered" evidence="2">
    <location>
        <begin position="557"/>
        <end position="653"/>
    </location>
</feature>
<evidence type="ECO:0000313" key="4">
    <source>
        <dbReference type="Proteomes" id="UP000215902"/>
    </source>
</evidence>
<feature type="region of interest" description="Disordered" evidence="2">
    <location>
        <begin position="1"/>
        <end position="31"/>
    </location>
</feature>
<evidence type="ECO:0000313" key="3">
    <source>
        <dbReference type="EMBL" id="PAA79344.1"/>
    </source>
</evidence>
<feature type="compositionally biased region" description="Low complexity" evidence="2">
    <location>
        <begin position="161"/>
        <end position="179"/>
    </location>
</feature>
<feature type="region of interest" description="Disordered" evidence="2">
    <location>
        <begin position="106"/>
        <end position="185"/>
    </location>
</feature>
<dbReference type="AlphaFoldDB" id="A0A267G1L9"/>
<dbReference type="EMBL" id="NIVC01000640">
    <property type="protein sequence ID" value="PAA79344.1"/>
    <property type="molecule type" value="Genomic_DNA"/>
</dbReference>
<organism evidence="3 4">
    <name type="scientific">Macrostomum lignano</name>
    <dbReference type="NCBI Taxonomy" id="282301"/>
    <lineage>
        <taxon>Eukaryota</taxon>
        <taxon>Metazoa</taxon>
        <taxon>Spiralia</taxon>
        <taxon>Lophotrochozoa</taxon>
        <taxon>Platyhelminthes</taxon>
        <taxon>Rhabditophora</taxon>
        <taxon>Macrostomorpha</taxon>
        <taxon>Macrostomida</taxon>
        <taxon>Macrostomidae</taxon>
        <taxon>Macrostomum</taxon>
    </lineage>
</organism>
<name>A0A267G1L9_9PLAT</name>
<accession>A0A267G1L9</accession>
<keyword evidence="4" id="KW-1185">Reference proteome</keyword>
<feature type="region of interest" description="Disordered" evidence="2">
    <location>
        <begin position="475"/>
        <end position="523"/>
    </location>
</feature>
<comment type="caution">
    <text evidence="3">The sequence shown here is derived from an EMBL/GenBank/DDBJ whole genome shotgun (WGS) entry which is preliminary data.</text>
</comment>
<dbReference type="InterPro" id="IPR051647">
    <property type="entry name" value="Mediator_comp_sub12"/>
</dbReference>
<evidence type="ECO:0000256" key="2">
    <source>
        <dbReference type="SAM" id="MobiDB-lite"/>
    </source>
</evidence>
<evidence type="ECO:0000256" key="1">
    <source>
        <dbReference type="SAM" id="Coils"/>
    </source>
</evidence>
<dbReference type="GO" id="GO:0045944">
    <property type="term" value="P:positive regulation of transcription by RNA polymerase II"/>
    <property type="evidence" value="ECO:0007669"/>
    <property type="project" value="TreeGrafter"/>
</dbReference>
<dbReference type="PANTHER" id="PTHR46007:SF8">
    <property type="entry name" value="C2H2-TYPE DOMAIN-CONTAINING PROTEIN"/>
    <property type="match status" value="1"/>
</dbReference>
<dbReference type="PANTHER" id="PTHR46007">
    <property type="entry name" value="MEDIATOR OF RNA POLYMERASE II TRANSCRIPTION SUBUNIT 12"/>
    <property type="match status" value="1"/>
</dbReference>
<keyword evidence="1" id="KW-0175">Coiled coil</keyword>
<feature type="compositionally biased region" description="Basic and acidic residues" evidence="2">
    <location>
        <begin position="19"/>
        <end position="31"/>
    </location>
</feature>
<feature type="compositionally biased region" description="Low complexity" evidence="2">
    <location>
        <begin position="136"/>
        <end position="149"/>
    </location>
</feature>